<gene>
    <name evidence="1" type="ORF">ZIOFF_070270</name>
</gene>
<evidence type="ECO:0000313" key="1">
    <source>
        <dbReference type="EMBL" id="KAG6472792.1"/>
    </source>
</evidence>
<name>A0A8J5EDG9_ZINOF</name>
<protein>
    <submittedName>
        <fullName evidence="1">Uncharacterized protein</fullName>
    </submittedName>
</protein>
<accession>A0A8J5EDG9</accession>
<reference evidence="1 2" key="1">
    <citation type="submission" date="2020-08" db="EMBL/GenBank/DDBJ databases">
        <title>Plant Genome Project.</title>
        <authorList>
            <person name="Zhang R.-G."/>
        </authorList>
    </citation>
    <scope>NUCLEOTIDE SEQUENCE [LARGE SCALE GENOMIC DNA]</scope>
    <source>
        <tissue evidence="1">Rhizome</tissue>
    </source>
</reference>
<dbReference type="Proteomes" id="UP000734854">
    <property type="component" value="Unassembled WGS sequence"/>
</dbReference>
<comment type="caution">
    <text evidence="1">The sequence shown here is derived from an EMBL/GenBank/DDBJ whole genome shotgun (WGS) entry which is preliminary data.</text>
</comment>
<evidence type="ECO:0000313" key="2">
    <source>
        <dbReference type="Proteomes" id="UP000734854"/>
    </source>
</evidence>
<proteinExistence type="predicted"/>
<dbReference type="AlphaFoldDB" id="A0A8J5EDG9"/>
<organism evidence="1 2">
    <name type="scientific">Zingiber officinale</name>
    <name type="common">Ginger</name>
    <name type="synonym">Amomum zingiber</name>
    <dbReference type="NCBI Taxonomy" id="94328"/>
    <lineage>
        <taxon>Eukaryota</taxon>
        <taxon>Viridiplantae</taxon>
        <taxon>Streptophyta</taxon>
        <taxon>Embryophyta</taxon>
        <taxon>Tracheophyta</taxon>
        <taxon>Spermatophyta</taxon>
        <taxon>Magnoliopsida</taxon>
        <taxon>Liliopsida</taxon>
        <taxon>Zingiberales</taxon>
        <taxon>Zingiberaceae</taxon>
        <taxon>Zingiber</taxon>
    </lineage>
</organism>
<keyword evidence="2" id="KW-1185">Reference proteome</keyword>
<dbReference type="EMBL" id="JACMSC010000020">
    <property type="protein sequence ID" value="KAG6472792.1"/>
    <property type="molecule type" value="Genomic_DNA"/>
</dbReference>
<sequence length="145" mass="15751">MTSSSVVFCAHGRMALTSLQANMVVDLCISKLSAKSIPSTATISDALQSFRSVENCFVVWTTDNCVWKVCVVDILCYLCIEENLDAPIATLSTPISIMLLYKSATIIRYLEPDSSILETLDAIVNGVRIFLVPIRSKLNELSGGG</sequence>